<dbReference type="EMBL" id="JAIVGD010000011">
    <property type="protein sequence ID" value="KAH0771720.1"/>
    <property type="molecule type" value="Genomic_DNA"/>
</dbReference>
<dbReference type="PANTHER" id="PTHR37610:SF6">
    <property type="entry name" value="GAG-POLYPEPTIDE OF LTR COPIA-TYPE-RELATED"/>
    <property type="match status" value="1"/>
</dbReference>
<keyword evidence="3" id="KW-1185">Reference proteome</keyword>
<organism evidence="2 3">
    <name type="scientific">Solanum tuberosum</name>
    <name type="common">Potato</name>
    <dbReference type="NCBI Taxonomy" id="4113"/>
    <lineage>
        <taxon>Eukaryota</taxon>
        <taxon>Viridiplantae</taxon>
        <taxon>Streptophyta</taxon>
        <taxon>Embryophyta</taxon>
        <taxon>Tracheophyta</taxon>
        <taxon>Spermatophyta</taxon>
        <taxon>Magnoliopsida</taxon>
        <taxon>eudicotyledons</taxon>
        <taxon>Gunneridae</taxon>
        <taxon>Pentapetalae</taxon>
        <taxon>asterids</taxon>
        <taxon>lamiids</taxon>
        <taxon>Solanales</taxon>
        <taxon>Solanaceae</taxon>
        <taxon>Solanoideae</taxon>
        <taxon>Solaneae</taxon>
        <taxon>Solanum</taxon>
    </lineage>
</organism>
<dbReference type="Pfam" id="PF14244">
    <property type="entry name" value="Retrotran_gag_3"/>
    <property type="match status" value="1"/>
</dbReference>
<dbReference type="Proteomes" id="UP000826656">
    <property type="component" value="Unassembled WGS sequence"/>
</dbReference>
<feature type="domain" description="Retrotransposon Copia-like N-terminal" evidence="1">
    <location>
        <begin position="12"/>
        <end position="56"/>
    </location>
</feature>
<dbReference type="PANTHER" id="PTHR37610">
    <property type="entry name" value="CCHC-TYPE DOMAIN-CONTAINING PROTEIN"/>
    <property type="match status" value="1"/>
</dbReference>
<accession>A0ABQ7VVB9</accession>
<comment type="caution">
    <text evidence="2">The sequence shown here is derived from an EMBL/GenBank/DDBJ whole genome shotgun (WGS) entry which is preliminary data.</text>
</comment>
<evidence type="ECO:0000313" key="3">
    <source>
        <dbReference type="Proteomes" id="UP000826656"/>
    </source>
</evidence>
<evidence type="ECO:0000313" key="2">
    <source>
        <dbReference type="EMBL" id="KAH0771720.1"/>
    </source>
</evidence>
<reference evidence="2 3" key="1">
    <citation type="journal article" date="2021" name="bioRxiv">
        <title>Chromosome-scale and haplotype-resolved genome assembly of a tetraploid potato cultivar.</title>
        <authorList>
            <person name="Sun H."/>
            <person name="Jiao W.-B."/>
            <person name="Krause K."/>
            <person name="Campoy J.A."/>
            <person name="Goel M."/>
            <person name="Folz-Donahue K."/>
            <person name="Kukat C."/>
            <person name="Huettel B."/>
            <person name="Schneeberger K."/>
        </authorList>
    </citation>
    <scope>NUCLEOTIDE SEQUENCE [LARGE SCALE GENOMIC DNA]</scope>
    <source>
        <strain evidence="2">SolTubOtavaFocal</strain>
        <tissue evidence="2">Leaves</tissue>
    </source>
</reference>
<proteinExistence type="predicted"/>
<gene>
    <name evidence="2" type="ORF">KY290_015701</name>
</gene>
<protein>
    <recommendedName>
        <fullName evidence="1">Retrotransposon Copia-like N-terminal domain-containing protein</fullName>
    </recommendedName>
</protein>
<sequence length="439" mass="48705">MLLDSSNPYYLHPLDSPGMSLMNSIFEGKGYGGWRRTIIIALSAKNNLGFIDGGCKALGSDSPYLKLWDRTNNMVTSWLLNSLSKEIAESVIYSKIAEALWKDLEDHFGQPNRANLYHLQKELNDLVQGSNDIARYYTRLKGLWDELDLLNTKNCCSCTCTYGGKNVSSKALQDERLILFLMGLNNAYSPVRSNILMINPLPSVSLAYSLIMQDEKQMGGGHSKIIGTSDLRGRKTDLLCSHCKKLGHTVDKCYRIVGFPSNFKFTRSKKITGNVRSNVIAAPGEGDDELVQENSSGMNQLSKEQFSQLIQLLHQVKVSQSEPALSDVSANSASKNHYVSCHILIKSSKWILDSGALEHLSSNPELFTYPSPLTNPIYVNFPDSSKGPSMKRPLALGDVRDGLYQLGSTSLSSKKRVQHRDLASRTLCDCLFPFGENVS</sequence>
<dbReference type="InterPro" id="IPR029472">
    <property type="entry name" value="Copia-like_N"/>
</dbReference>
<evidence type="ECO:0000259" key="1">
    <source>
        <dbReference type="Pfam" id="PF14244"/>
    </source>
</evidence>
<name>A0ABQ7VVB9_SOLTU</name>